<organism evidence="2 3">
    <name type="scientific">Paenibacillus cookii</name>
    <dbReference type="NCBI Taxonomy" id="157839"/>
    <lineage>
        <taxon>Bacteria</taxon>
        <taxon>Bacillati</taxon>
        <taxon>Bacillota</taxon>
        <taxon>Bacilli</taxon>
        <taxon>Bacillales</taxon>
        <taxon>Paenibacillaceae</taxon>
        <taxon>Paenibacillus</taxon>
    </lineage>
</organism>
<feature type="domain" description="VOC" evidence="1">
    <location>
        <begin position="153"/>
        <end position="270"/>
    </location>
</feature>
<sequence>MTMLKTAGIHHITAFVNNAQQNVDFHAGVLGLRLVKKTINFDAPEVYHLYFGNEKGSPGTIITFFPQDNARTGVIGGGQVSMTVYAIPAGSMDFWAKRLDSFGIRHETTSRFGESYLRFFDPSGLQIELVEREEGAPSRWSFNGIPAEHAIKGFGGAMLSSISSKNTMLVLEKVLGLERVAEENGLVRFKGFGDIGNIIDVNAENAPWGDPGAGTVHHIAWRAKDYEEHEQWRALLAEIGFQPTPVIDRQYFNAIYFREPGGILFEIATDPPGFARDETFEELGTHLMLPEWYEPQRELIEQILTKLEVREVKGEFQ</sequence>
<dbReference type="SUPFAM" id="SSF54593">
    <property type="entry name" value="Glyoxalase/Bleomycin resistance protein/Dihydroxybiphenyl dioxygenase"/>
    <property type="match status" value="1"/>
</dbReference>
<dbReference type="InterPro" id="IPR029068">
    <property type="entry name" value="Glyas_Bleomycin-R_OHBP_Dase"/>
</dbReference>
<dbReference type="CDD" id="cd08347">
    <property type="entry name" value="PcpA_C_like"/>
    <property type="match status" value="1"/>
</dbReference>
<gene>
    <name evidence="2" type="ORF">J21TS3_47820</name>
</gene>
<comment type="caution">
    <text evidence="2">The sequence shown here is derived from an EMBL/GenBank/DDBJ whole genome shotgun (WGS) entry which is preliminary data.</text>
</comment>
<reference evidence="2 3" key="1">
    <citation type="submission" date="2021-03" db="EMBL/GenBank/DDBJ databases">
        <title>Antimicrobial resistance genes in bacteria isolated from Japanese honey, and their potential for conferring macrolide and lincosamide resistance in the American foulbrood pathogen Paenibacillus larvae.</title>
        <authorList>
            <person name="Okamoto M."/>
            <person name="Kumagai M."/>
            <person name="Kanamori H."/>
            <person name="Takamatsu D."/>
        </authorList>
    </citation>
    <scope>NUCLEOTIDE SEQUENCE [LARGE SCALE GENOMIC DNA]</scope>
    <source>
        <strain evidence="2 3">J21TS3</strain>
    </source>
</reference>
<dbReference type="Gene3D" id="3.10.180.10">
    <property type="entry name" value="2,3-Dihydroxybiphenyl 1,2-Dioxygenase, domain 1"/>
    <property type="match status" value="2"/>
</dbReference>
<protein>
    <submittedName>
        <fullName evidence="2">Ring-cleaving dioxygenase mhqO</fullName>
    </submittedName>
</protein>
<dbReference type="PANTHER" id="PTHR36110:SF2">
    <property type="entry name" value="RING-CLEAVING DIOXYGENASE MHQE-RELATED"/>
    <property type="match status" value="1"/>
</dbReference>
<dbReference type="InterPro" id="IPR052537">
    <property type="entry name" value="Extradiol_RC_dioxygenase"/>
</dbReference>
<dbReference type="PROSITE" id="PS51819">
    <property type="entry name" value="VOC"/>
    <property type="match status" value="2"/>
</dbReference>
<proteinExistence type="predicted"/>
<dbReference type="Pfam" id="PF00903">
    <property type="entry name" value="Glyoxalase"/>
    <property type="match status" value="2"/>
</dbReference>
<evidence type="ECO:0000259" key="1">
    <source>
        <dbReference type="PROSITE" id="PS51819"/>
    </source>
</evidence>
<accession>A0ABQ4M4T5</accession>
<keyword evidence="2" id="KW-0223">Dioxygenase</keyword>
<dbReference type="PANTHER" id="PTHR36110">
    <property type="entry name" value="RING-CLEAVING DIOXYGENASE MHQE-RELATED"/>
    <property type="match status" value="1"/>
</dbReference>
<feature type="domain" description="VOC" evidence="1">
    <location>
        <begin position="8"/>
        <end position="132"/>
    </location>
</feature>
<dbReference type="GO" id="GO:0051213">
    <property type="term" value="F:dioxygenase activity"/>
    <property type="evidence" value="ECO:0007669"/>
    <property type="project" value="UniProtKB-KW"/>
</dbReference>
<dbReference type="Proteomes" id="UP000680638">
    <property type="component" value="Unassembled WGS sequence"/>
</dbReference>
<dbReference type="InterPro" id="IPR037523">
    <property type="entry name" value="VOC_core"/>
</dbReference>
<keyword evidence="2" id="KW-0560">Oxidoreductase</keyword>
<evidence type="ECO:0000313" key="3">
    <source>
        <dbReference type="Proteomes" id="UP000680638"/>
    </source>
</evidence>
<keyword evidence="3" id="KW-1185">Reference proteome</keyword>
<dbReference type="InterPro" id="IPR004360">
    <property type="entry name" value="Glyas_Fos-R_dOase_dom"/>
</dbReference>
<evidence type="ECO:0000313" key="2">
    <source>
        <dbReference type="EMBL" id="GIO69961.1"/>
    </source>
</evidence>
<name>A0ABQ4M4T5_9BACL</name>
<dbReference type="EMBL" id="BORW01000041">
    <property type="protein sequence ID" value="GIO69961.1"/>
    <property type="molecule type" value="Genomic_DNA"/>
</dbReference>